<feature type="region of interest" description="Disordered" evidence="8">
    <location>
        <begin position="1797"/>
        <end position="1825"/>
    </location>
</feature>
<feature type="compositionally biased region" description="Basic and acidic residues" evidence="8">
    <location>
        <begin position="225"/>
        <end position="240"/>
    </location>
</feature>
<dbReference type="GO" id="GO:0006325">
    <property type="term" value="P:chromatin organization"/>
    <property type="evidence" value="ECO:0007669"/>
    <property type="project" value="UniProtKB-KW"/>
</dbReference>
<keyword evidence="3" id="KW-0156">Chromatin regulator</keyword>
<dbReference type="GO" id="GO:0009909">
    <property type="term" value="P:regulation of flower development"/>
    <property type="evidence" value="ECO:0007669"/>
    <property type="project" value="UniProtKB-ARBA"/>
</dbReference>
<dbReference type="InterPro" id="IPR044798">
    <property type="entry name" value="EAF1A/B"/>
</dbReference>
<evidence type="ECO:0000313" key="12">
    <source>
        <dbReference type="Proteomes" id="UP001291623"/>
    </source>
</evidence>
<feature type="region of interest" description="Disordered" evidence="8">
    <location>
        <begin position="1541"/>
        <end position="1647"/>
    </location>
</feature>
<evidence type="ECO:0000256" key="8">
    <source>
        <dbReference type="SAM" id="MobiDB-lite"/>
    </source>
</evidence>
<feature type="region of interest" description="Disordered" evidence="8">
    <location>
        <begin position="1709"/>
        <end position="1769"/>
    </location>
</feature>
<dbReference type="GO" id="GO:0035267">
    <property type="term" value="C:NuA4 histone acetyltransferase complex"/>
    <property type="evidence" value="ECO:0007669"/>
    <property type="project" value="InterPro"/>
</dbReference>
<comment type="subunit">
    <text evidence="7">Component of the NuA4 histone acetyltransferase complex. Interacts with ARP4 and SWC4, and (via HSA domain) with TAF14 and TAF14B.</text>
</comment>
<feature type="region of interest" description="Disordered" evidence="8">
    <location>
        <begin position="1144"/>
        <end position="1167"/>
    </location>
</feature>
<evidence type="ECO:0000256" key="1">
    <source>
        <dbReference type="ARBA" id="ARBA00004123"/>
    </source>
</evidence>
<evidence type="ECO:0000256" key="5">
    <source>
        <dbReference type="ARBA" id="ARBA00023242"/>
    </source>
</evidence>
<feature type="domain" description="HSA" evidence="10">
    <location>
        <begin position="584"/>
        <end position="659"/>
    </location>
</feature>
<dbReference type="SMART" id="SM00717">
    <property type="entry name" value="SANT"/>
    <property type="match status" value="1"/>
</dbReference>
<protein>
    <recommendedName>
        <fullName evidence="13">Chromatin modification-related protein EAF1 B-like</fullName>
    </recommendedName>
</protein>
<feature type="compositionally biased region" description="Polar residues" evidence="8">
    <location>
        <begin position="158"/>
        <end position="167"/>
    </location>
</feature>
<dbReference type="PANTHER" id="PTHR46774:SF3">
    <property type="entry name" value="CHROMATIN MODIFICATION-RELATED PROTEIN EAF1 A-RELATED"/>
    <property type="match status" value="1"/>
</dbReference>
<feature type="compositionally biased region" description="Polar residues" evidence="8">
    <location>
        <begin position="1048"/>
        <end position="1059"/>
    </location>
</feature>
<comment type="subcellular location">
    <subcellularLocation>
        <location evidence="1">Nucleus</location>
    </subcellularLocation>
</comment>
<feature type="region of interest" description="Disordered" evidence="8">
    <location>
        <begin position="1864"/>
        <end position="1935"/>
    </location>
</feature>
<feature type="compositionally biased region" description="Low complexity" evidence="8">
    <location>
        <begin position="1541"/>
        <end position="1553"/>
    </location>
</feature>
<feature type="compositionally biased region" description="Polar residues" evidence="8">
    <location>
        <begin position="1622"/>
        <end position="1631"/>
    </location>
</feature>
<dbReference type="CDD" id="cd00167">
    <property type="entry name" value="SANT"/>
    <property type="match status" value="1"/>
</dbReference>
<feature type="compositionally biased region" description="Basic and acidic residues" evidence="8">
    <location>
        <begin position="168"/>
        <end position="180"/>
    </location>
</feature>
<proteinExistence type="inferred from homology"/>
<feature type="compositionally biased region" description="Polar residues" evidence="8">
    <location>
        <begin position="389"/>
        <end position="398"/>
    </location>
</feature>
<feature type="region of interest" description="Disordered" evidence="8">
    <location>
        <begin position="1460"/>
        <end position="1498"/>
    </location>
</feature>
<comment type="similarity">
    <text evidence="2">Belongs to the EAF1 family.</text>
</comment>
<dbReference type="Pfam" id="PF07529">
    <property type="entry name" value="HSA"/>
    <property type="match status" value="1"/>
</dbReference>
<feature type="compositionally biased region" description="Polar residues" evidence="8">
    <location>
        <begin position="1474"/>
        <end position="1498"/>
    </location>
</feature>
<sequence>MHGCSVGSELVVNAEVDSMGGFVEGGVGIGTKTSPRTAAIETFQSELRQERDGQQERRRQLEFLQEGGNPLDFKIEDAASLSVQSTSLTDKQPDQFVTSEVKGSFAITTSAHGDSAESSGRPGAPQLCEPNSADNLMLFDGENKFVGGDRGYRHPSRGNVTPSAQSSKFEESQNAKELGKSTDFGIPKKAYRRRYRPRPNRDSARSSSSDIACGGHGTSLPSQHFPRDVKGLVSDSDKDQNSSLNIARPPSPNGGMPLKTMPSDNQLDLEVDGVKAAESTTDFKKDDMLDTVPDASASRGLLDDQHDHNSLTCVQEMPIQEAPEKPQLSLVKERVGSAGLDCQPHTTEREVENGSSLMNGFSSRKDKKSFANEAENSGAALGAKRLDSESSCTQTSLSLDGHNDSEMCTNVSILDSNGNVNGQLVVPCGMPVIESDVKVKTETKADMNSGLTNDNLNSGNHNRQNNGCVPKSPEELVSTVSKLPSEIKDKLIMERMEEVGPSESEIARKCVVLNTEDSNPQNVCNVGIQGMIDTCIPENCVSQTRVSNLAPERQAPRIHSDEDSILKEAQIIEAKRKRIAELSAVTCPLENGRKSHWDYVLEEMVWLANDFAQEHLWKITAAGQICHQVAFNSRLRFQERNRSWEQKQVAHNVAKAVMDFWHSIEGKSQKMEFPRPKKDYTTAIRDYAMRFLKYNDSDVPKSQAEAPSTPDRISDWGIIHTSSEDHVTEENLFYPVLLGAMDAYRKSIESHVQLCEFDDKVSIIKGKTKDKISLIQPALIVGFSALRLSIVIKKTEVETSAFDAVTDCAYEVDEGETSAYDRTFALQGDKSSRFPQKTRKIHLKGYSGRPYDGGADILFTQCLENRVGSHQSVLLGKRPASTLNVSIPTKRVRTATRQRVVSPFGATTPGFVQLPIKTDASSGDTGSFQDDQSTLHGVSNVNSLEVESVGDYEKHLLFDSAEVSKPKKKKKPKFLGSAYGQRWQGDSNYQTNQRDHSRKRLESHQLESNGSSGLFGQHNAKKPKMLRQSLENSFENNTPIGGSIPSPVASQMSNMSNPNKLMRMLSGRDRSRKAKTLKMLAGQPGSGSPWSLFEDQALVVLVHDMGPNWELVSDAINSTLQFKCIYRKPNECKERHKILMHRTTGDGADSAEDSGSSQPYPSTLPGIPKGSARQLFQRLQGPMEEDTLKSHFEKIISIGKKYLLRKTQGENYDLKQLQQPHVSQMHALSQLCLSNLNGGPVLTPLDLCDAPSSSPDILPVGFEGPHSSGLSISSQGGGSVLSASGANSGVQASSNMILGSNFPSSSSPLNASVRDGRYAVPRSVSFPVDEQQRSQQYNQMLSGGNMQSNISATGALAGSDSGGARTNPSGNSMGTLTVFNRGMPMARPGFQGIASSSMLNSGSILSSGMVAMPSTVNMHSGVSSNQGNSMARPRDVLHMIRPSQNQEAQRQMIVPELQMVSQGSSQGVPPFGGLSSSFPNQAASSPVSSHPLHQQQPHLISSQQPLVHSPRHPHLQGASHATNPHHQAYAIRLARERHLQQRLLQQQQQQQQLSHTQPHNSPQTTSQTSPPVSLSPLASPASMSPMPQHQLKHPFPAHGLGRTAQTGGSSLITQMCKKRPHQTGQQQLQNASRHHPPQRQQSESQKQARILKGVGRGKSMIHQNLQNDTSLTDGLPTDQVNQSTEQGEQAIQLVQGQGAYAGPGCSLVQPAKQKVSQPQHPHSKSYSGQAPLSKKQQIPSNSDNTNQGLSSSSVSGPNFPHQSVPTSVVGSSNHRVLMHPQQQVQLRPKLMTQSQAALQGVLQRKHSLNSEQPNKLQAGEPQSEQRNICNTSQMGKMPPQDSNNLTNATEVSAPGATQMKAAVPSLGSIGTPPTNSAGSETVPEVSQIQSSGNLSPIGRDASAQWKQKSPKLHPPSPVTQPQSHQQQQQQRPPLQHPDQAQLVIFFSMPLKQQLTGENNLSQLAGLDIGRQLVVPEGITLGREGELQGFGNVGDHRLKFCVLYSICCPIASGRSLPFESMWVDIVYGKTSSDETNK</sequence>
<evidence type="ECO:0000256" key="6">
    <source>
        <dbReference type="ARBA" id="ARBA00057743"/>
    </source>
</evidence>
<comment type="caution">
    <text evidence="11">The sequence shown here is derived from an EMBL/GenBank/DDBJ whole genome shotgun (WGS) entry which is preliminary data.</text>
</comment>
<dbReference type="PANTHER" id="PTHR46774">
    <property type="entry name" value="CHROMATIN MODIFICATION-RELATED PROTEIN EAF1 A-RELATED"/>
    <property type="match status" value="1"/>
</dbReference>
<evidence type="ECO:0000259" key="9">
    <source>
        <dbReference type="PROSITE" id="PS50090"/>
    </source>
</evidence>
<accession>A0AAE1SU87</accession>
<evidence type="ECO:0000256" key="7">
    <source>
        <dbReference type="ARBA" id="ARBA00062794"/>
    </source>
</evidence>
<dbReference type="GO" id="GO:0048510">
    <property type="term" value="P:regulation of timing of transition from vegetative to reproductive phase"/>
    <property type="evidence" value="ECO:0007669"/>
    <property type="project" value="UniProtKB-ARBA"/>
</dbReference>
<feature type="region of interest" description="Disordered" evidence="8">
    <location>
        <begin position="964"/>
        <end position="1018"/>
    </location>
</feature>
<evidence type="ECO:0000313" key="11">
    <source>
        <dbReference type="EMBL" id="KAK4376200.1"/>
    </source>
</evidence>
<feature type="compositionally biased region" description="Low complexity" evidence="8">
    <location>
        <begin position="1569"/>
        <end position="1587"/>
    </location>
</feature>
<comment type="function">
    <text evidence="6">Component of the NuA4 histone acetyltransferase complex which is involved in transcriptional activation of selected genes principally by acetylation of nucleosomal histone H4 and H2A.</text>
</comment>
<dbReference type="InterPro" id="IPR001005">
    <property type="entry name" value="SANT/Myb"/>
</dbReference>
<feature type="region of interest" description="Disordered" evidence="8">
    <location>
        <begin position="111"/>
        <end position="132"/>
    </location>
</feature>
<organism evidence="11 12">
    <name type="scientific">Anisodus tanguticus</name>
    <dbReference type="NCBI Taxonomy" id="243964"/>
    <lineage>
        <taxon>Eukaryota</taxon>
        <taxon>Viridiplantae</taxon>
        <taxon>Streptophyta</taxon>
        <taxon>Embryophyta</taxon>
        <taxon>Tracheophyta</taxon>
        <taxon>Spermatophyta</taxon>
        <taxon>Magnoliopsida</taxon>
        <taxon>eudicotyledons</taxon>
        <taxon>Gunneridae</taxon>
        <taxon>Pentapetalae</taxon>
        <taxon>asterids</taxon>
        <taxon>lamiids</taxon>
        <taxon>Solanales</taxon>
        <taxon>Solanaceae</taxon>
        <taxon>Solanoideae</taxon>
        <taxon>Hyoscyameae</taxon>
        <taxon>Anisodus</taxon>
    </lineage>
</organism>
<feature type="compositionally biased region" description="Polar residues" evidence="8">
    <location>
        <begin position="1603"/>
        <end position="1613"/>
    </location>
</feature>
<feature type="compositionally biased region" description="Basic residues" evidence="8">
    <location>
        <begin position="189"/>
        <end position="198"/>
    </location>
</feature>
<evidence type="ECO:0000256" key="4">
    <source>
        <dbReference type="ARBA" id="ARBA00023125"/>
    </source>
</evidence>
<feature type="compositionally biased region" description="Low complexity" evidence="8">
    <location>
        <begin position="1919"/>
        <end position="1935"/>
    </location>
</feature>
<feature type="compositionally biased region" description="Polar residues" evidence="8">
    <location>
        <begin position="1638"/>
        <end position="1647"/>
    </location>
</feature>
<feature type="compositionally biased region" description="Polar residues" evidence="8">
    <location>
        <begin position="449"/>
        <end position="467"/>
    </location>
</feature>
<keyword evidence="12" id="KW-1185">Reference proteome</keyword>
<dbReference type="Proteomes" id="UP001291623">
    <property type="component" value="Unassembled WGS sequence"/>
</dbReference>
<feature type="region of interest" description="Disordered" evidence="8">
    <location>
        <begin position="446"/>
        <end position="473"/>
    </location>
</feature>
<dbReference type="SMART" id="SM00573">
    <property type="entry name" value="HSA"/>
    <property type="match status" value="1"/>
</dbReference>
<feature type="region of interest" description="Disordered" evidence="8">
    <location>
        <begin position="347"/>
        <end position="404"/>
    </location>
</feature>
<gene>
    <name evidence="11" type="ORF">RND71_006877</name>
</gene>
<feature type="compositionally biased region" description="Polar residues" evidence="8">
    <location>
        <begin position="353"/>
        <end position="362"/>
    </location>
</feature>
<dbReference type="EMBL" id="JAVYJV010000003">
    <property type="protein sequence ID" value="KAK4376200.1"/>
    <property type="molecule type" value="Genomic_DNA"/>
</dbReference>
<keyword evidence="5" id="KW-0539">Nucleus</keyword>
<evidence type="ECO:0000256" key="3">
    <source>
        <dbReference type="ARBA" id="ARBA00022853"/>
    </source>
</evidence>
<evidence type="ECO:0000256" key="2">
    <source>
        <dbReference type="ARBA" id="ARBA00008913"/>
    </source>
</evidence>
<name>A0AAE1SU87_9SOLA</name>
<keyword evidence="4" id="KW-0238">DNA-binding</keyword>
<evidence type="ECO:0000259" key="10">
    <source>
        <dbReference type="PROSITE" id="PS51204"/>
    </source>
</evidence>
<feature type="region of interest" description="Disordered" evidence="8">
    <location>
        <begin position="147"/>
        <end position="264"/>
    </location>
</feature>
<dbReference type="PROSITE" id="PS50090">
    <property type="entry name" value="MYB_LIKE"/>
    <property type="match status" value="1"/>
</dbReference>
<feature type="region of interest" description="Disordered" evidence="8">
    <location>
        <begin position="1033"/>
        <end position="1061"/>
    </location>
</feature>
<dbReference type="InterPro" id="IPR014012">
    <property type="entry name" value="HSA_dom"/>
</dbReference>
<feature type="region of interest" description="Disordered" evidence="8">
    <location>
        <begin position="1665"/>
        <end position="1686"/>
    </location>
</feature>
<evidence type="ECO:0008006" key="13">
    <source>
        <dbReference type="Google" id="ProtNLM"/>
    </source>
</evidence>
<feature type="compositionally biased region" description="Polar residues" evidence="8">
    <location>
        <begin position="919"/>
        <end position="935"/>
    </location>
</feature>
<dbReference type="GO" id="GO:0005634">
    <property type="term" value="C:nucleus"/>
    <property type="evidence" value="ECO:0007669"/>
    <property type="project" value="UniProtKB-SubCell"/>
</dbReference>
<feature type="compositionally biased region" description="Polar residues" evidence="8">
    <location>
        <begin position="1809"/>
        <end position="1825"/>
    </location>
</feature>
<feature type="domain" description="Myb-like" evidence="9">
    <location>
        <begin position="1088"/>
        <end position="1140"/>
    </location>
</feature>
<feature type="compositionally biased region" description="Low complexity" evidence="8">
    <location>
        <begin position="1145"/>
        <end position="1157"/>
    </location>
</feature>
<dbReference type="Pfam" id="PF13921">
    <property type="entry name" value="Myb_DNA-bind_6"/>
    <property type="match status" value="1"/>
</dbReference>
<dbReference type="PROSITE" id="PS51204">
    <property type="entry name" value="HSA"/>
    <property type="match status" value="1"/>
</dbReference>
<feature type="compositionally biased region" description="Polar residues" evidence="8">
    <location>
        <begin position="1714"/>
        <end position="1769"/>
    </location>
</feature>
<feature type="region of interest" description="Disordered" evidence="8">
    <location>
        <begin position="916"/>
        <end position="935"/>
    </location>
</feature>
<dbReference type="GO" id="GO:0003677">
    <property type="term" value="F:DNA binding"/>
    <property type="evidence" value="ECO:0007669"/>
    <property type="project" value="UniProtKB-KW"/>
</dbReference>
<feature type="compositionally biased region" description="Polar residues" evidence="8">
    <location>
        <begin position="1871"/>
        <end position="1894"/>
    </location>
</feature>
<feature type="compositionally biased region" description="Polar residues" evidence="8">
    <location>
        <begin position="1554"/>
        <end position="1568"/>
    </location>
</feature>
<dbReference type="FunFam" id="1.10.10.60:FF:000578">
    <property type="entry name" value="Helicase/SANT-associated, DNA binding protein"/>
    <property type="match status" value="1"/>
</dbReference>
<reference evidence="11" key="1">
    <citation type="submission" date="2023-12" db="EMBL/GenBank/DDBJ databases">
        <title>Genome assembly of Anisodus tanguticus.</title>
        <authorList>
            <person name="Wang Y.-J."/>
        </authorList>
    </citation>
    <scope>NUCLEOTIDE SEQUENCE</scope>
    <source>
        <strain evidence="11">KB-2021</strain>
        <tissue evidence="11">Leaf</tissue>
    </source>
</reference>